<dbReference type="PROSITE" id="PS50943">
    <property type="entry name" value="HTH_CROC1"/>
    <property type="match status" value="1"/>
</dbReference>
<reference evidence="2 3" key="1">
    <citation type="submission" date="2019-06" db="EMBL/GenBank/DDBJ databases">
        <title>Whole genome sequence for Rhodospirillaceae sp. R148.</title>
        <authorList>
            <person name="Wang G."/>
        </authorList>
    </citation>
    <scope>NUCLEOTIDE SEQUENCE [LARGE SCALE GENOMIC DNA]</scope>
    <source>
        <strain evidence="2 3">R148</strain>
    </source>
</reference>
<keyword evidence="3" id="KW-1185">Reference proteome</keyword>
<dbReference type="OrthoDB" id="9797478at2"/>
<evidence type="ECO:0000313" key="2">
    <source>
        <dbReference type="EMBL" id="TQV81971.1"/>
    </source>
</evidence>
<dbReference type="EMBL" id="VHSH01000002">
    <property type="protein sequence ID" value="TQV81971.1"/>
    <property type="molecule type" value="Genomic_DNA"/>
</dbReference>
<dbReference type="Proteomes" id="UP000315252">
    <property type="component" value="Unassembled WGS sequence"/>
</dbReference>
<sequence length="154" mass="17289">MSVKNTARRQYVRLADQAAQQVRSLHSPKEGWIATLRKALAISGPQLAKRAGVTKAAIYQAERNERDGAISLRQMEKLAQALGGKFVYAIIPDGRVDDVIRTQAGRKAEALIRRASSHMALEKQSLPPERTREEIARLTDEILREMPPDFWEGE</sequence>
<gene>
    <name evidence="2" type="ORF">FKG95_06985</name>
</gene>
<organism evidence="2 3">
    <name type="scientific">Denitrobaculum tricleocarpae</name>
    <dbReference type="NCBI Taxonomy" id="2591009"/>
    <lineage>
        <taxon>Bacteria</taxon>
        <taxon>Pseudomonadati</taxon>
        <taxon>Pseudomonadota</taxon>
        <taxon>Alphaproteobacteria</taxon>
        <taxon>Rhodospirillales</taxon>
        <taxon>Rhodospirillaceae</taxon>
        <taxon>Denitrobaculum</taxon>
    </lineage>
</organism>
<dbReference type="InterPro" id="IPR013435">
    <property type="entry name" value="Mobile_mystery_prot_A"/>
</dbReference>
<proteinExistence type="predicted"/>
<dbReference type="SMART" id="SM00530">
    <property type="entry name" value="HTH_XRE"/>
    <property type="match status" value="1"/>
</dbReference>
<dbReference type="CDD" id="cd00093">
    <property type="entry name" value="HTH_XRE"/>
    <property type="match status" value="1"/>
</dbReference>
<protein>
    <submittedName>
        <fullName evidence="2">Mobile mystery protein A</fullName>
    </submittedName>
</protein>
<accession>A0A545TXR7</accession>
<evidence type="ECO:0000313" key="3">
    <source>
        <dbReference type="Proteomes" id="UP000315252"/>
    </source>
</evidence>
<dbReference type="NCBIfam" id="TIGR02612">
    <property type="entry name" value="mob_myst_A"/>
    <property type="match status" value="1"/>
</dbReference>
<dbReference type="AlphaFoldDB" id="A0A545TXR7"/>
<dbReference type="InterPro" id="IPR001387">
    <property type="entry name" value="Cro/C1-type_HTH"/>
</dbReference>
<feature type="domain" description="HTH cro/C1-type" evidence="1">
    <location>
        <begin position="33"/>
        <end position="89"/>
    </location>
</feature>
<dbReference type="RefSeq" id="WP_142895602.1">
    <property type="nucleotide sequence ID" value="NZ_ML660053.1"/>
</dbReference>
<dbReference type="SUPFAM" id="SSF47413">
    <property type="entry name" value="lambda repressor-like DNA-binding domains"/>
    <property type="match status" value="1"/>
</dbReference>
<comment type="caution">
    <text evidence="2">The sequence shown here is derived from an EMBL/GenBank/DDBJ whole genome shotgun (WGS) entry which is preliminary data.</text>
</comment>
<dbReference type="Pfam" id="PF01381">
    <property type="entry name" value="HTH_3"/>
    <property type="match status" value="1"/>
</dbReference>
<dbReference type="Gene3D" id="1.10.260.40">
    <property type="entry name" value="lambda repressor-like DNA-binding domains"/>
    <property type="match status" value="1"/>
</dbReference>
<dbReference type="InterPro" id="IPR010982">
    <property type="entry name" value="Lambda_DNA-bd_dom_sf"/>
</dbReference>
<evidence type="ECO:0000259" key="1">
    <source>
        <dbReference type="PROSITE" id="PS50943"/>
    </source>
</evidence>
<name>A0A545TXR7_9PROT</name>
<dbReference type="GO" id="GO:0003677">
    <property type="term" value="F:DNA binding"/>
    <property type="evidence" value="ECO:0007669"/>
    <property type="project" value="InterPro"/>
</dbReference>